<dbReference type="GeneID" id="105039090"/>
<dbReference type="PANTHER" id="PTHR34553">
    <property type="entry name" value="OS05G0597400 PROTEIN"/>
    <property type="match status" value="1"/>
</dbReference>
<proteinExistence type="predicted"/>
<keyword evidence="3" id="KW-1185">Reference proteome</keyword>
<name>A0A6J0PF62_ELAGV</name>
<feature type="transmembrane region" description="Helical" evidence="2">
    <location>
        <begin position="558"/>
        <end position="580"/>
    </location>
</feature>
<feature type="transmembrane region" description="Helical" evidence="2">
    <location>
        <begin position="529"/>
        <end position="552"/>
    </location>
</feature>
<dbReference type="RefSeq" id="XP_010913390.1">
    <property type="nucleotide sequence ID" value="XM_010915088.3"/>
</dbReference>
<feature type="transmembrane region" description="Helical" evidence="2">
    <location>
        <begin position="470"/>
        <end position="490"/>
    </location>
</feature>
<sequence length="705" mass="80985">MGTAEDRHFFPLTSLQIGDLQSYLSRLTLFLATKSNKIFILVDNRPWLIGQDTRPARLWQLMVTKSRLSPFANTRARKERRDIGKGLDFTNSSMSNPIKQKTLYRWFSVIDAALYQKKALIPVKKLKDSFLLNKELHHTLYGFIVFEVEWAHVRGINYVNELQTDTSMALEVKLMKRWEFDSIEQASSCISSWFSGTYHERSLLQEHLDGVSTRGDVFYDAQEDISNPVGASGNVSDEEDDVDKHFFDNSDSVHSSEEIEDTVSSIYTPPPAYGPCKRRKIMKSKMGREFDEVSEGEYSETMSSPRISRSSSSPSSDSECTGSSFEATTYRDVLILFRFNDHDLPFKLKKIIMSDLRLLTLLEYGLPSWVIFLQSYPVFCQIYRPWMCPLARALYVLISIVTVLIGFYDLYKNVPVLKATASRLFGPFFDWIETWEMVSRIKYLGTMLFLHNFEKAVSWFLMVMRATKSLLSILTRPIAGPIMELAEIILPIWNICLATVEWLGSITWIVVGSSCSIIVEILQIIVWPFWLVFSTAWTVATYVIYPVIWVLWGTLTAPFRLVLAIASSVATLFINIYHLIRESWSSISSIFQLASASEATVDAYEASMWRSLWNDLFSQIFRALRSILYGFVAFCATCNRHRLSIYNYIREFLVRISRAVGSSAHSCSGEGRLKHKKQAPLEECGGSIPKHTLHFQEKLRRRSRR</sequence>
<dbReference type="AlphaFoldDB" id="A0A6J0PF62"/>
<feature type="transmembrane region" description="Helical" evidence="2">
    <location>
        <begin position="393"/>
        <end position="411"/>
    </location>
</feature>
<dbReference type="KEGG" id="egu:105039090"/>
<dbReference type="Proteomes" id="UP000504607">
    <property type="component" value="Chromosome 2"/>
</dbReference>
<dbReference type="OrthoDB" id="1915931at2759"/>
<evidence type="ECO:0000313" key="5">
    <source>
        <dbReference type="RefSeq" id="XP_019704035.1"/>
    </source>
</evidence>
<keyword evidence="2" id="KW-1133">Transmembrane helix</keyword>
<dbReference type="RefSeq" id="XP_019704035.1">
    <property type="nucleotide sequence ID" value="XM_019848476.2"/>
</dbReference>
<gene>
    <name evidence="4 5" type="primary">LOC105039090</name>
</gene>
<dbReference type="PANTHER" id="PTHR34553:SF4">
    <property type="entry name" value="G1_S-SPECIFIC CYCLIN-E PROTEIN"/>
    <property type="match status" value="1"/>
</dbReference>
<feature type="transmembrane region" description="Helical" evidence="2">
    <location>
        <begin position="502"/>
        <end position="522"/>
    </location>
</feature>
<feature type="region of interest" description="Disordered" evidence="1">
    <location>
        <begin position="292"/>
        <end position="323"/>
    </location>
</feature>
<keyword evidence="2" id="KW-0472">Membrane</keyword>
<evidence type="ECO:0000313" key="4">
    <source>
        <dbReference type="RefSeq" id="XP_010913390.1"/>
    </source>
</evidence>
<feature type="region of interest" description="Disordered" evidence="1">
    <location>
        <begin position="247"/>
        <end position="267"/>
    </location>
</feature>
<reference evidence="4 5" key="1">
    <citation type="submission" date="2025-04" db="UniProtKB">
        <authorList>
            <consortium name="RefSeq"/>
        </authorList>
    </citation>
    <scope>IDENTIFICATION</scope>
</reference>
<evidence type="ECO:0000256" key="2">
    <source>
        <dbReference type="SAM" id="Phobius"/>
    </source>
</evidence>
<evidence type="ECO:0000256" key="1">
    <source>
        <dbReference type="SAM" id="MobiDB-lite"/>
    </source>
</evidence>
<feature type="transmembrane region" description="Helical" evidence="2">
    <location>
        <begin position="356"/>
        <end position="373"/>
    </location>
</feature>
<keyword evidence="2" id="KW-0812">Transmembrane</keyword>
<feature type="compositionally biased region" description="Low complexity" evidence="1">
    <location>
        <begin position="299"/>
        <end position="323"/>
    </location>
</feature>
<organism evidence="3 5">
    <name type="scientific">Elaeis guineensis var. tenera</name>
    <name type="common">Oil palm</name>
    <dbReference type="NCBI Taxonomy" id="51953"/>
    <lineage>
        <taxon>Eukaryota</taxon>
        <taxon>Viridiplantae</taxon>
        <taxon>Streptophyta</taxon>
        <taxon>Embryophyta</taxon>
        <taxon>Tracheophyta</taxon>
        <taxon>Spermatophyta</taxon>
        <taxon>Magnoliopsida</taxon>
        <taxon>Liliopsida</taxon>
        <taxon>Arecaceae</taxon>
        <taxon>Arecoideae</taxon>
        <taxon>Cocoseae</taxon>
        <taxon>Elaeidinae</taxon>
        <taxon>Elaeis</taxon>
    </lineage>
</organism>
<accession>A0A6J0PF62</accession>
<evidence type="ECO:0000313" key="3">
    <source>
        <dbReference type="Proteomes" id="UP000504607"/>
    </source>
</evidence>
<protein>
    <submittedName>
        <fullName evidence="4 5">Uncharacterized protein LOC105039090 isoform X1</fullName>
    </submittedName>
</protein>